<organism evidence="2 3">
    <name type="scientific">Caenorhabditis briggsae</name>
    <dbReference type="NCBI Taxonomy" id="6238"/>
    <lineage>
        <taxon>Eukaryota</taxon>
        <taxon>Metazoa</taxon>
        <taxon>Ecdysozoa</taxon>
        <taxon>Nematoda</taxon>
        <taxon>Chromadorea</taxon>
        <taxon>Rhabditida</taxon>
        <taxon>Rhabditina</taxon>
        <taxon>Rhabditomorpha</taxon>
        <taxon>Rhabditoidea</taxon>
        <taxon>Rhabditidae</taxon>
        <taxon>Peloderinae</taxon>
        <taxon>Caenorhabditis</taxon>
    </lineage>
</organism>
<evidence type="ECO:0000313" key="2">
    <source>
        <dbReference type="EMBL" id="UMM16429.1"/>
    </source>
</evidence>
<dbReference type="AlphaFoldDB" id="A0AAE9J5F5"/>
<evidence type="ECO:0000256" key="1">
    <source>
        <dbReference type="SAM" id="MobiDB-lite"/>
    </source>
</evidence>
<accession>A0AAE9J5F5</accession>
<name>A0AAE9J5F5_CAEBR</name>
<evidence type="ECO:0000313" key="3">
    <source>
        <dbReference type="Proteomes" id="UP000829354"/>
    </source>
</evidence>
<dbReference type="Proteomes" id="UP000829354">
    <property type="component" value="Chromosome II"/>
</dbReference>
<dbReference type="EMBL" id="CP092621">
    <property type="protein sequence ID" value="UMM16429.1"/>
    <property type="molecule type" value="Genomic_DNA"/>
</dbReference>
<proteinExistence type="predicted"/>
<gene>
    <name evidence="2" type="ORF">L5515_013442</name>
</gene>
<feature type="region of interest" description="Disordered" evidence="1">
    <location>
        <begin position="1"/>
        <end position="23"/>
    </location>
</feature>
<reference evidence="2 3" key="1">
    <citation type="submission" date="2022-04" db="EMBL/GenBank/DDBJ databases">
        <title>Chromosome-level reference genomes for two strains of Caenorhabditis briggsae: an improved platform for comparative genomics.</title>
        <authorList>
            <person name="Stevens L."/>
            <person name="Andersen E."/>
        </authorList>
    </citation>
    <scope>NUCLEOTIDE SEQUENCE [LARGE SCALE GENOMIC DNA]</scope>
    <source>
        <strain evidence="2">VX34</strain>
        <tissue evidence="2">Whole-organism</tissue>
    </source>
</reference>
<protein>
    <submittedName>
        <fullName evidence="2">Uncharacterized protein</fullName>
    </submittedName>
</protein>
<keyword evidence="3" id="KW-1185">Reference proteome</keyword>
<sequence length="138" mass="15710">MSEIDLSKTSESSTENPKSKFNPACEDIEGKLRCLETLLEHPEAARPELAIPIRHLDLFLRACLHFYTIPKSEKIKERIELIKKACQFLEDVLIRVIVGGEQLGKAIKRIGPWSDPKFSFKVDCECNGFPSCCYIKNL</sequence>